<dbReference type="Proteomes" id="UP000266482">
    <property type="component" value="Unassembled WGS sequence"/>
</dbReference>
<reference evidence="1 2" key="1">
    <citation type="submission" date="2018-09" db="EMBL/GenBank/DDBJ databases">
        <title>Paenibacillus aracenensis nov. sp. isolated from a cave in southern Spain.</title>
        <authorList>
            <person name="Jurado V."/>
            <person name="Gutierrez-Patricio S."/>
            <person name="Gonzalez-Pimentel J.L."/>
            <person name="Miller A.Z."/>
            <person name="Laiz L."/>
            <person name="Saiz-Jimenez C."/>
        </authorList>
    </citation>
    <scope>NUCLEOTIDE SEQUENCE [LARGE SCALE GENOMIC DNA]</scope>
    <source>
        <strain evidence="1 2">DSM 22867</strain>
    </source>
</reference>
<protein>
    <submittedName>
        <fullName evidence="1">Nucleotidyltransferase family protein</fullName>
    </submittedName>
</protein>
<name>A0A3A1USJ4_9BACL</name>
<dbReference type="EMBL" id="QXQA01000016">
    <property type="protein sequence ID" value="RIX50152.1"/>
    <property type="molecule type" value="Genomic_DNA"/>
</dbReference>
<gene>
    <name evidence="1" type="ORF">D3P08_21630</name>
</gene>
<organism evidence="1 2">
    <name type="scientific">Paenibacillus nanensis</name>
    <dbReference type="NCBI Taxonomy" id="393251"/>
    <lineage>
        <taxon>Bacteria</taxon>
        <taxon>Bacillati</taxon>
        <taxon>Bacillota</taxon>
        <taxon>Bacilli</taxon>
        <taxon>Bacillales</taxon>
        <taxon>Paenibacillaceae</taxon>
        <taxon>Paenibacillus</taxon>
    </lineage>
</organism>
<comment type="caution">
    <text evidence="1">The sequence shown here is derived from an EMBL/GenBank/DDBJ whole genome shotgun (WGS) entry which is preliminary data.</text>
</comment>
<dbReference type="PANTHER" id="PTHR39166:SF1">
    <property type="entry name" value="BLL1166 PROTEIN"/>
    <property type="match status" value="1"/>
</dbReference>
<dbReference type="PANTHER" id="PTHR39166">
    <property type="entry name" value="BLL1166 PROTEIN"/>
    <property type="match status" value="1"/>
</dbReference>
<keyword evidence="1" id="KW-0808">Transferase</keyword>
<dbReference type="RefSeq" id="WP_119602201.1">
    <property type="nucleotide sequence ID" value="NZ_QXQA01000016.1"/>
</dbReference>
<dbReference type="Pfam" id="PF06042">
    <property type="entry name" value="NTP_transf_6"/>
    <property type="match status" value="1"/>
</dbReference>
<dbReference type="OrthoDB" id="1901124at2"/>
<dbReference type="AlphaFoldDB" id="A0A3A1USJ4"/>
<dbReference type="GO" id="GO:0016740">
    <property type="term" value="F:transferase activity"/>
    <property type="evidence" value="ECO:0007669"/>
    <property type="project" value="UniProtKB-KW"/>
</dbReference>
<evidence type="ECO:0000313" key="2">
    <source>
        <dbReference type="Proteomes" id="UP000266482"/>
    </source>
</evidence>
<keyword evidence="2" id="KW-1185">Reference proteome</keyword>
<proteinExistence type="predicted"/>
<accession>A0A3A1USJ4</accession>
<sequence length="195" mass="22452">MLKLTCEEDIIRLISDDRWMMDIIRTANSLELPDWWVCAGFVRTKIWDTLHGYTERTPLPDVDVVYFDASNTEESVEKDLEAKLRRIAPDVPWSVKNEARMHKINDFAPYTSSVDAISKFPETVTALGVTLDANNRLVLTAPCGIEDVLHMHVKPTPSFREHPELISVYNRRITQKNWKAKWPKVAVFQLSGELL</sequence>
<evidence type="ECO:0000313" key="1">
    <source>
        <dbReference type="EMBL" id="RIX50152.1"/>
    </source>
</evidence>
<dbReference type="InterPro" id="IPR009267">
    <property type="entry name" value="NTP_transf_6"/>
</dbReference>